<feature type="transmembrane region" description="Helical" evidence="1">
    <location>
        <begin position="386"/>
        <end position="404"/>
    </location>
</feature>
<dbReference type="InterPro" id="IPR007349">
    <property type="entry name" value="DUF418"/>
</dbReference>
<dbReference type="EMBL" id="BJYT01000001">
    <property type="protein sequence ID" value="GEO08059.1"/>
    <property type="molecule type" value="Genomic_DNA"/>
</dbReference>
<feature type="transmembrane region" description="Helical" evidence="1">
    <location>
        <begin position="133"/>
        <end position="159"/>
    </location>
</feature>
<feature type="transmembrane region" description="Helical" evidence="1">
    <location>
        <begin position="416"/>
        <end position="435"/>
    </location>
</feature>
<name>A0A512B821_9BACT</name>
<dbReference type="PANTHER" id="PTHR30590:SF2">
    <property type="entry name" value="INNER MEMBRANE PROTEIN"/>
    <property type="match status" value="1"/>
</dbReference>
<keyword evidence="1" id="KW-0472">Membrane</keyword>
<proteinExistence type="predicted"/>
<organism evidence="3 4">
    <name type="scientific">Segetibacter aerophilus</name>
    <dbReference type="NCBI Taxonomy" id="670293"/>
    <lineage>
        <taxon>Bacteria</taxon>
        <taxon>Pseudomonadati</taxon>
        <taxon>Bacteroidota</taxon>
        <taxon>Chitinophagia</taxon>
        <taxon>Chitinophagales</taxon>
        <taxon>Chitinophagaceae</taxon>
        <taxon>Segetibacter</taxon>
    </lineage>
</organism>
<dbReference type="Pfam" id="PF04235">
    <property type="entry name" value="DUF418"/>
    <property type="match status" value="1"/>
</dbReference>
<dbReference type="PANTHER" id="PTHR30590">
    <property type="entry name" value="INNER MEMBRANE PROTEIN"/>
    <property type="match status" value="1"/>
</dbReference>
<keyword evidence="1" id="KW-0812">Transmembrane</keyword>
<evidence type="ECO:0000259" key="2">
    <source>
        <dbReference type="Pfam" id="PF04235"/>
    </source>
</evidence>
<sequence length="466" mass="53339">MITTTGYSATTTLPLDASISPDETVALPKLKPRPVGASERIQTIDMVRGFALLGILLMNIPGFGIDGSAFYNIINGPHNTADYYTLAIVTSFFDGTMRGLFSMLFGAGMVLFTLSKKEVEGGASVAEYYYRRLLWLVLFGVLNAYVLLWEGDILFYYGLFGMLLYPFRKTAPKWLFLIGLACFATGHFKQQMGYAEFREKRLEYVKAIAAEKSHQKLTEKQKSAKAAWEEIEKNRKPDMERTAENVSERRGGYATVFTHFADRNGSLETMITYHFWPDMLGMMFIGMALFRLGFFSNKLTTSSYGLLLLVGYGIGIPIGWIFFSKGVAVTDIGRYLDAHRVPHGALYDLRRLLLSLGHASLLMLIYRSQILPRLMKVLANVGQMAFTNYLMQSIICTLIFHGYGLGYYNQLKFHQLYYIVGAVWIFQMIFSYIWMRYYRFGPFEWLWRSLTYWKMQPMRLTARAVA</sequence>
<comment type="caution">
    <text evidence="3">The sequence shown here is derived from an EMBL/GenBank/DDBJ whole genome shotgun (WGS) entry which is preliminary data.</text>
</comment>
<feature type="transmembrane region" description="Helical" evidence="1">
    <location>
        <begin position="273"/>
        <end position="294"/>
    </location>
</feature>
<gene>
    <name evidence="3" type="ORF">SAE01_05550</name>
</gene>
<reference evidence="3 4" key="1">
    <citation type="submission" date="2019-07" db="EMBL/GenBank/DDBJ databases">
        <title>Whole genome shotgun sequence of Segetibacter aerophilus NBRC 106135.</title>
        <authorList>
            <person name="Hosoyama A."/>
            <person name="Uohara A."/>
            <person name="Ohji S."/>
            <person name="Ichikawa N."/>
        </authorList>
    </citation>
    <scope>NUCLEOTIDE SEQUENCE [LARGE SCALE GENOMIC DNA]</scope>
    <source>
        <strain evidence="3 4">NBRC 106135</strain>
    </source>
</reference>
<dbReference type="OrthoDB" id="9807744at2"/>
<dbReference type="AlphaFoldDB" id="A0A512B821"/>
<accession>A0A512B821</accession>
<dbReference type="RefSeq" id="WP_147202011.1">
    <property type="nucleotide sequence ID" value="NZ_BJYT01000001.1"/>
</dbReference>
<feature type="domain" description="DUF418" evidence="2">
    <location>
        <begin position="289"/>
        <end position="454"/>
    </location>
</feature>
<protein>
    <recommendedName>
        <fullName evidence="2">DUF418 domain-containing protein</fullName>
    </recommendedName>
</protein>
<feature type="transmembrane region" description="Helical" evidence="1">
    <location>
        <begin position="306"/>
        <end position="328"/>
    </location>
</feature>
<evidence type="ECO:0000256" key="1">
    <source>
        <dbReference type="SAM" id="Phobius"/>
    </source>
</evidence>
<evidence type="ECO:0000313" key="4">
    <source>
        <dbReference type="Proteomes" id="UP000321513"/>
    </source>
</evidence>
<feature type="transmembrane region" description="Helical" evidence="1">
    <location>
        <begin position="83"/>
        <end position="112"/>
    </location>
</feature>
<feature type="transmembrane region" description="Helical" evidence="1">
    <location>
        <begin position="349"/>
        <end position="366"/>
    </location>
</feature>
<feature type="transmembrane region" description="Helical" evidence="1">
    <location>
        <begin position="50"/>
        <end position="71"/>
    </location>
</feature>
<evidence type="ECO:0000313" key="3">
    <source>
        <dbReference type="EMBL" id="GEO08059.1"/>
    </source>
</evidence>
<keyword evidence="1" id="KW-1133">Transmembrane helix</keyword>
<keyword evidence="4" id="KW-1185">Reference proteome</keyword>
<dbReference type="Proteomes" id="UP000321513">
    <property type="component" value="Unassembled WGS sequence"/>
</dbReference>
<dbReference type="InterPro" id="IPR052529">
    <property type="entry name" value="Bact_Transport_Assoc"/>
</dbReference>
<feature type="transmembrane region" description="Helical" evidence="1">
    <location>
        <begin position="171"/>
        <end position="188"/>
    </location>
</feature>